<feature type="binding site" evidence="3">
    <location>
        <position position="1431"/>
    </location>
    <ligand>
        <name>ATP</name>
        <dbReference type="ChEBI" id="CHEBI:30616"/>
    </ligand>
</feature>
<feature type="binding site" evidence="3">
    <location>
        <position position="1991"/>
    </location>
    <ligand>
        <name>ATP</name>
        <dbReference type="ChEBI" id="CHEBI:30616"/>
    </ligand>
</feature>
<keyword evidence="7" id="KW-1185">Reference proteome</keyword>
<proteinExistence type="predicted"/>
<dbReference type="PROSITE" id="PS00107">
    <property type="entry name" value="PROTEIN_KINASE_ATP"/>
    <property type="match status" value="2"/>
</dbReference>
<reference evidence="6" key="1">
    <citation type="submission" date="2022-03" db="EMBL/GenBank/DDBJ databases">
        <title>Draft genome sequence of Aduncisulcus paluster, a free-living microaerophilic Fornicata.</title>
        <authorList>
            <person name="Yuyama I."/>
            <person name="Kume K."/>
            <person name="Tamura T."/>
            <person name="Inagaki Y."/>
            <person name="Hashimoto T."/>
        </authorList>
    </citation>
    <scope>NUCLEOTIDE SEQUENCE</scope>
    <source>
        <strain evidence="6">NY0171</strain>
    </source>
</reference>
<sequence>MISTAIPIDDIGVVMNKLGATYQTLDGNEIIYDIQTGVAAIMEHVYSGIKALTTQSRLILNGEEVDEVADTLDGTKALGDDYIDSSMDYSFFQNQDGDLLDHAASLASFCDSSLSATLCSEIIEALARSSYEQLLVDIFEDSADYCELSDTFVYSCSSRKGATMLAGIISSRGGMIYYPAAHYLSSILPNDLSQRAEMDPVSLPAYRSAATFGTRRGVVVILDVTVDAAISAALTSDSELIEAAIDLVRMMANSIIGGMTESDYFSVISTDGTLTGAIVDTDTCVDQDDMSATVPGLVNASSRNKNQELSLLSTYFDALTPTKLSQHDAEDYTYTVAATDEQSPLIQAYKVASAMLHGAIDVSIDIGTVFKERRETIDGSSTSQRDDLSSVRPLPLYSPLQVIVLSLGSTVPQSLQLVMDSINSARPMFHITPTFIRLTTAAEAKRQSYISSSGAYAAAMEKTDYIILHACDSNGGYRENVDVKKFYDLWSVDSTVEPDLNLFPATSAGNMIKTVHQRYMQFSSVLCFSTFRRYGACEESEMTTDEISGGKMCSVTLAMENMPSTVIYDTPDMFFRRPSIVMASPIFSEVNISRGLLGVQFAEISGMDLIELFDVSRLSMFSYSSIYSRTSGRLIAHPSLSSYTNATSANVDVDQLEVFDSAWISGTSSDLTTTGPDTGGTAFTESVVGSVSRLRMNEGSVKALKRGRPVLSVPSTVANIVHYYWHSIDGMDMVIVFCLSDDDITKSIINVPSSKCSDINVDDPVAEETPCYNDSVYTYFEEAPTSIQTEYEYVLGSEVYPVDDLRSSLYAVRSHVTTHIPVDEHREDVIESELGSENNPFRTDQEGMTQAYYQRAISDLSRPFVDETSDTELASIFTKDVINDSLISSIVYPTLVASFEDDDIWQTYMFGAGWGTPRGAYFSMPGFNQGRSFDVRERPWFVSSLYANYELVFSAPFVYTGTSVHSFSLSRRDSLFDEVFAVNTAQFIRDILTDTFTDSVWEGVDGEWQCYLLTHNGMVLFSSVADEDDLLTETTAAGDELFVGEVSPLVFMSLYDADVLVEASSVLCDSDGCVSSTYYQFDVSVVDTPVKMSSSDRIAYTYVEMSSTCTLSTLSDNDTTIHVFSITPSNLYAIAIENPPSSVSAACATASYSVSSDAVSESVVCGVMPTASFSLGTGIDVDDIDSGISDNPVFVVKSMLASSSVSKIVNSEPSDLSSDRSLYYFAPEHILSGKATTQSDVWATGLTFWSIFNDFAIPFQKLCPISQSDDIVGPEKRLDFITAHTLIDSVSFLLPELGEGLDDKGGSFSTGDVPEYISEASRSYLIEKVSVSKKETSMIKIDSKIEKKSRDTTYSHKPEPKSSDSVVLADKIDYIPVKSEPMQPVKYIRKADSFTLVSEDDVTPLCIIGWGNFGEVLLVEVKGLRLPCVLKKLLCIGDERAIKNCRKEFLVQRELFNNPKCFERILRPLYILDLLDKNMKGTYGFLMEFCIGGSVWEFSKSWCNRIQHMTIGDNDSESDSDSESEYSDSDSSLSDYSYDPMTMNPLRVCSLCVGMIECLDDVFTAKSNIIHRDIKPDNFLVRIDPKDGEGTIVLSDFGLANIRANKKGSFAGTLLYMSPEALEYGIQDQKSDAYSLGMAILALFLGEHPFIRSLADWGTDPIELISKLRHLISIGKTPKLFNSELFHFLKTIDCGRYSSVHSCLNSVFEGLTEAESMKRMSVHEARLKVQSIKRFLPKIGEGWRSPSIDEIVLRQLDKHDGDIGEIDHGTDGFVSVQLSDRDSVFGDSDSMFIERQLISSPKSSEDTRSYHKSRESAELKTKVVIKYEISSGCRVRVFSLALDSNKKHHSRKEIQSISNKGNLTFYFDSLHHSCLRILSSDGYDIIFDFGCPKRIYFSGMGNLIVYPSTDIVHEKLAMRSSEAYLFQFASNLTLNKRIESFFGDIFAPPEGISIRDKIESLCEIGAGGFGNVELVRVTNFYSGDSLICVRKLMRKWEDSAKEKSCIDQMRKEFIRQKRLYDNPKIDHLIPEPHVILDHHSSSAPSYAILMEWCRGGSVKDFGKDWAVDCHGCPDPVKLAALSIAIVKCMAKIYSVYTNLVHRDIKPENFLVRVEKDEKTGKNVCSVVLGDLGFTELRDSASQSTNYSFILSKCHERDIDYEDSLSEDDLEEEIERIHKLKRGTKDRNGFVGTFFFNAPETFINLDYSQKSDGWSVGLTIWSLFRNMEVPFSGDPLLGRTLKSRVERLKYLVHRQEALPNIKDSACFCSLKEIMGGKYRPIYYALKKVFKGLVCIDKKKRLSIHEAWELLSSIDPSLLIPIGHGWTCPTVEEFISSKEMGLFF</sequence>
<comment type="caution">
    <text evidence="6">The sequence shown here is derived from an EMBL/GenBank/DDBJ whole genome shotgun (WGS) entry which is preliminary data.</text>
</comment>
<feature type="compositionally biased region" description="Acidic residues" evidence="4">
    <location>
        <begin position="1514"/>
        <end position="1528"/>
    </location>
</feature>
<dbReference type="PROSITE" id="PS00108">
    <property type="entry name" value="PROTEIN_KINASE_ST"/>
    <property type="match status" value="2"/>
</dbReference>
<feature type="domain" description="Protein kinase" evidence="5">
    <location>
        <begin position="1958"/>
        <end position="2316"/>
    </location>
</feature>
<keyword evidence="1 3" id="KW-0547">Nucleotide-binding</keyword>
<dbReference type="Gene3D" id="1.10.510.10">
    <property type="entry name" value="Transferase(Phosphotransferase) domain 1"/>
    <property type="match status" value="4"/>
</dbReference>
<feature type="region of interest" description="Disordered" evidence="4">
    <location>
        <begin position="1513"/>
        <end position="1535"/>
    </location>
</feature>
<evidence type="ECO:0000256" key="1">
    <source>
        <dbReference type="ARBA" id="ARBA00022741"/>
    </source>
</evidence>
<dbReference type="CDD" id="cd00180">
    <property type="entry name" value="PKc"/>
    <property type="match status" value="1"/>
</dbReference>
<dbReference type="SMART" id="SM00220">
    <property type="entry name" value="S_TKc"/>
    <property type="match status" value="2"/>
</dbReference>
<dbReference type="InterPro" id="IPR000719">
    <property type="entry name" value="Prot_kinase_dom"/>
</dbReference>
<dbReference type="Pfam" id="PF00069">
    <property type="entry name" value="Pkinase"/>
    <property type="match status" value="2"/>
</dbReference>
<dbReference type="InterPro" id="IPR017441">
    <property type="entry name" value="Protein_kinase_ATP_BS"/>
</dbReference>
<dbReference type="Proteomes" id="UP001057375">
    <property type="component" value="Unassembled WGS sequence"/>
</dbReference>
<evidence type="ECO:0000259" key="5">
    <source>
        <dbReference type="PROSITE" id="PS50011"/>
    </source>
</evidence>
<dbReference type="InterPro" id="IPR008271">
    <property type="entry name" value="Ser/Thr_kinase_AS"/>
</dbReference>
<gene>
    <name evidence="6" type="ORF">ADUPG1_010723</name>
</gene>
<evidence type="ECO:0000313" key="7">
    <source>
        <dbReference type="Proteomes" id="UP001057375"/>
    </source>
</evidence>
<dbReference type="PROSITE" id="PS50011">
    <property type="entry name" value="PROTEIN_KINASE_DOM"/>
    <property type="match status" value="2"/>
</dbReference>
<dbReference type="SUPFAM" id="SSF56112">
    <property type="entry name" value="Protein kinase-like (PK-like)"/>
    <property type="match status" value="3"/>
</dbReference>
<name>A0ABQ5JSK1_9EUKA</name>
<evidence type="ECO:0000256" key="2">
    <source>
        <dbReference type="ARBA" id="ARBA00022840"/>
    </source>
</evidence>
<protein>
    <recommendedName>
        <fullName evidence="5">Protein kinase domain-containing protein</fullName>
    </recommendedName>
</protein>
<evidence type="ECO:0000313" key="6">
    <source>
        <dbReference type="EMBL" id="GKT15504.1"/>
    </source>
</evidence>
<dbReference type="EMBL" id="BQXS01011679">
    <property type="protein sequence ID" value="GKT15504.1"/>
    <property type="molecule type" value="Genomic_DNA"/>
</dbReference>
<organism evidence="6 7">
    <name type="scientific">Aduncisulcus paluster</name>
    <dbReference type="NCBI Taxonomy" id="2918883"/>
    <lineage>
        <taxon>Eukaryota</taxon>
        <taxon>Metamonada</taxon>
        <taxon>Carpediemonas-like organisms</taxon>
        <taxon>Aduncisulcus</taxon>
    </lineage>
</organism>
<evidence type="ECO:0000256" key="4">
    <source>
        <dbReference type="SAM" id="MobiDB-lite"/>
    </source>
</evidence>
<dbReference type="PANTHER" id="PTHR44167">
    <property type="entry name" value="OVARIAN-SPECIFIC SERINE/THREONINE-PROTEIN KINASE LOK-RELATED"/>
    <property type="match status" value="1"/>
</dbReference>
<accession>A0ABQ5JSK1</accession>
<evidence type="ECO:0000256" key="3">
    <source>
        <dbReference type="PROSITE-ProRule" id="PRU10141"/>
    </source>
</evidence>
<dbReference type="InterPro" id="IPR011009">
    <property type="entry name" value="Kinase-like_dom_sf"/>
</dbReference>
<dbReference type="PANTHER" id="PTHR44167:SF24">
    <property type="entry name" value="SERINE_THREONINE-PROTEIN KINASE CHK2"/>
    <property type="match status" value="1"/>
</dbReference>
<feature type="domain" description="Protein kinase" evidence="5">
    <location>
        <begin position="1402"/>
        <end position="1736"/>
    </location>
</feature>
<keyword evidence="2 3" id="KW-0067">ATP-binding</keyword>